<dbReference type="RefSeq" id="WP_371874637.1">
    <property type="nucleotide sequence ID" value="NZ_BLZR01000001.1"/>
</dbReference>
<reference evidence="7 8" key="1">
    <citation type="submission" date="2020-07" db="EMBL/GenBank/DDBJ databases">
        <title>A new beta-1,3-glucan-decomposing anaerobic bacterium isolated from anoxic soil subjected to biological soil disinfestation.</title>
        <authorList>
            <person name="Ueki A."/>
            <person name="Tonouchi A."/>
        </authorList>
    </citation>
    <scope>NUCLEOTIDE SEQUENCE [LARGE SCALE GENOMIC DNA]</scope>
    <source>
        <strain evidence="7 8">TW1</strain>
    </source>
</reference>
<name>A0A6V8SAH2_9CLOT</name>
<dbReference type="GO" id="GO:0019265">
    <property type="term" value="P:glycine biosynthetic process, by transamination of glyoxylate"/>
    <property type="evidence" value="ECO:0007669"/>
    <property type="project" value="TreeGrafter"/>
</dbReference>
<keyword evidence="7" id="KW-0808">Transferase</keyword>
<dbReference type="EMBL" id="BLZR01000001">
    <property type="protein sequence ID" value="GFP74254.1"/>
    <property type="molecule type" value="Genomic_DNA"/>
</dbReference>
<dbReference type="AlphaFoldDB" id="A0A6V8SAH2"/>
<feature type="binding site" evidence="4">
    <location>
        <position position="333"/>
    </location>
    <ligand>
        <name>substrate</name>
    </ligand>
</feature>
<feature type="domain" description="Aminotransferase class V" evidence="6">
    <location>
        <begin position="32"/>
        <end position="318"/>
    </location>
</feature>
<feature type="modified residue" description="N6-(pyridoxal phosphate)lysine" evidence="5">
    <location>
        <position position="191"/>
    </location>
</feature>
<dbReference type="InterPro" id="IPR015422">
    <property type="entry name" value="PyrdxlP-dep_Trfase_small"/>
</dbReference>
<dbReference type="PANTHER" id="PTHR21152:SF40">
    <property type="entry name" value="ALANINE--GLYOXYLATE AMINOTRANSFERASE"/>
    <property type="match status" value="1"/>
</dbReference>
<protein>
    <submittedName>
        <fullName evidence="7">Serine-pyruvate aminotransferase</fullName>
    </submittedName>
</protein>
<dbReference type="PIRSF" id="PIRSF000524">
    <property type="entry name" value="SPT"/>
    <property type="match status" value="1"/>
</dbReference>
<dbReference type="Gene3D" id="3.40.640.10">
    <property type="entry name" value="Type I PLP-dependent aspartate aminotransferase-like (Major domain)"/>
    <property type="match status" value="1"/>
</dbReference>
<evidence type="ECO:0000256" key="4">
    <source>
        <dbReference type="PIRSR" id="PIRSR000524-1"/>
    </source>
</evidence>
<gene>
    <name evidence="7" type="ORF">bsdtw1_00299</name>
</gene>
<evidence type="ECO:0000313" key="7">
    <source>
        <dbReference type="EMBL" id="GFP74254.1"/>
    </source>
</evidence>
<dbReference type="GO" id="GO:0004760">
    <property type="term" value="F:L-serine-pyruvate transaminase activity"/>
    <property type="evidence" value="ECO:0007669"/>
    <property type="project" value="TreeGrafter"/>
</dbReference>
<dbReference type="SUPFAM" id="SSF53383">
    <property type="entry name" value="PLP-dependent transferases"/>
    <property type="match status" value="1"/>
</dbReference>
<evidence type="ECO:0000256" key="1">
    <source>
        <dbReference type="ARBA" id="ARBA00001933"/>
    </source>
</evidence>
<keyword evidence="7" id="KW-0670">Pyruvate</keyword>
<sequence>MENNFKLFSVGPVEMNDEIREIGGERIPYFRTDEFSSLMLENEKLIKKLMNTSDKSKAAFLTASGTGAMEAAIMNMFNQQDKLLVVVGGSFGERFKQICEIYNINHDVIQLNQGEQLTKDRLYEYSNKGYTGMLINAHETSTGVYYDLQMVGEFCSKENMFFIVDSISSFLADPYYMDEWKIDLTIISSQKALALPPGISAIVMNERTVEKIYSNEVKCLYFNLKDYIENGKRGQTPFTPAVGILIQLNYRLKYVDEIGLDNIIEKTKVLAEDFRSKIAKFPFTIPSERLSNAVTPLKPKNGLSAYYIYTYLKENYNIYLCPSGGSLKDSLVRVGHIGELNTSDNDVLIDALSDMERKGII</sequence>
<proteinExistence type="inferred from homology"/>
<organism evidence="7 8">
    <name type="scientific">Clostridium fungisolvens</name>
    <dbReference type="NCBI Taxonomy" id="1604897"/>
    <lineage>
        <taxon>Bacteria</taxon>
        <taxon>Bacillati</taxon>
        <taxon>Bacillota</taxon>
        <taxon>Clostridia</taxon>
        <taxon>Eubacteriales</taxon>
        <taxon>Clostridiaceae</taxon>
        <taxon>Clostridium</taxon>
    </lineage>
</organism>
<keyword evidence="8" id="KW-1185">Reference proteome</keyword>
<dbReference type="PANTHER" id="PTHR21152">
    <property type="entry name" value="AMINOTRANSFERASE CLASS V"/>
    <property type="match status" value="1"/>
</dbReference>
<evidence type="ECO:0000256" key="3">
    <source>
        <dbReference type="ARBA" id="ARBA00022898"/>
    </source>
</evidence>
<dbReference type="Proteomes" id="UP000580568">
    <property type="component" value="Unassembled WGS sequence"/>
</dbReference>
<accession>A0A6V8SAH2</accession>
<comment type="similarity">
    <text evidence="2">Belongs to the class-V pyridoxal-phosphate-dependent aminotransferase family.</text>
</comment>
<keyword evidence="3 5" id="KW-0663">Pyridoxal phosphate</keyword>
<dbReference type="InterPro" id="IPR015424">
    <property type="entry name" value="PyrdxlP-dep_Trfase"/>
</dbReference>
<dbReference type="GO" id="GO:0008453">
    <property type="term" value="F:alanine-glyoxylate transaminase activity"/>
    <property type="evidence" value="ECO:0007669"/>
    <property type="project" value="TreeGrafter"/>
</dbReference>
<evidence type="ECO:0000256" key="5">
    <source>
        <dbReference type="PIRSR" id="PIRSR000524-50"/>
    </source>
</evidence>
<dbReference type="Gene3D" id="3.90.1150.10">
    <property type="entry name" value="Aspartate Aminotransferase, domain 1"/>
    <property type="match status" value="1"/>
</dbReference>
<evidence type="ECO:0000313" key="8">
    <source>
        <dbReference type="Proteomes" id="UP000580568"/>
    </source>
</evidence>
<evidence type="ECO:0000256" key="2">
    <source>
        <dbReference type="ARBA" id="ARBA00009236"/>
    </source>
</evidence>
<keyword evidence="7" id="KW-0032">Aminotransferase</keyword>
<comment type="caution">
    <text evidence="7">The sequence shown here is derived from an EMBL/GenBank/DDBJ whole genome shotgun (WGS) entry which is preliminary data.</text>
</comment>
<dbReference type="InterPro" id="IPR024169">
    <property type="entry name" value="SP_NH2Trfase/AEP_transaminase"/>
</dbReference>
<dbReference type="InterPro" id="IPR000192">
    <property type="entry name" value="Aminotrans_V_dom"/>
</dbReference>
<comment type="cofactor">
    <cofactor evidence="1 5">
        <name>pyridoxal 5'-phosphate</name>
        <dbReference type="ChEBI" id="CHEBI:597326"/>
    </cofactor>
</comment>
<evidence type="ECO:0000259" key="6">
    <source>
        <dbReference type="Pfam" id="PF00266"/>
    </source>
</evidence>
<dbReference type="InterPro" id="IPR015421">
    <property type="entry name" value="PyrdxlP-dep_Trfase_major"/>
</dbReference>
<dbReference type="Pfam" id="PF00266">
    <property type="entry name" value="Aminotran_5"/>
    <property type="match status" value="1"/>
</dbReference>